<dbReference type="RefSeq" id="WP_345738987.1">
    <property type="nucleotide sequence ID" value="NZ_BAABIA010000016.1"/>
</dbReference>
<organism evidence="1 2">
    <name type="scientific">Prosthecobacter algae</name>
    <dbReference type="NCBI Taxonomy" id="1144682"/>
    <lineage>
        <taxon>Bacteria</taxon>
        <taxon>Pseudomonadati</taxon>
        <taxon>Verrucomicrobiota</taxon>
        <taxon>Verrucomicrobiia</taxon>
        <taxon>Verrucomicrobiales</taxon>
        <taxon>Verrucomicrobiaceae</taxon>
        <taxon>Prosthecobacter</taxon>
    </lineage>
</organism>
<accession>A0ABP9PQF2</accession>
<dbReference type="Proteomes" id="UP001499852">
    <property type="component" value="Unassembled WGS sequence"/>
</dbReference>
<proteinExistence type="predicted"/>
<sequence length="63" mass="6966">MITQDQWERMTPGEQAEAWWQELSGMIREAMEGLHYTPGNGQTLVVSGLTTIVGKKETPDSGS</sequence>
<keyword evidence="2" id="KW-1185">Reference proteome</keyword>
<dbReference type="EMBL" id="BAABIA010000016">
    <property type="protein sequence ID" value="GAA5149912.1"/>
    <property type="molecule type" value="Genomic_DNA"/>
</dbReference>
<evidence type="ECO:0000313" key="2">
    <source>
        <dbReference type="Proteomes" id="UP001499852"/>
    </source>
</evidence>
<name>A0ABP9PQF2_9BACT</name>
<protein>
    <submittedName>
        <fullName evidence="1">Uncharacterized protein</fullName>
    </submittedName>
</protein>
<gene>
    <name evidence="1" type="ORF">GCM10023213_48220</name>
</gene>
<reference evidence="2" key="1">
    <citation type="journal article" date="2019" name="Int. J. Syst. Evol. Microbiol.">
        <title>The Global Catalogue of Microorganisms (GCM) 10K type strain sequencing project: providing services to taxonomists for standard genome sequencing and annotation.</title>
        <authorList>
            <consortium name="The Broad Institute Genomics Platform"/>
            <consortium name="The Broad Institute Genome Sequencing Center for Infectious Disease"/>
            <person name="Wu L."/>
            <person name="Ma J."/>
        </authorList>
    </citation>
    <scope>NUCLEOTIDE SEQUENCE [LARGE SCALE GENOMIC DNA]</scope>
    <source>
        <strain evidence="2">JCM 18053</strain>
    </source>
</reference>
<evidence type="ECO:0000313" key="1">
    <source>
        <dbReference type="EMBL" id="GAA5149912.1"/>
    </source>
</evidence>
<comment type="caution">
    <text evidence="1">The sequence shown here is derived from an EMBL/GenBank/DDBJ whole genome shotgun (WGS) entry which is preliminary data.</text>
</comment>